<dbReference type="Proteomes" id="UP000318447">
    <property type="component" value="Unassembled WGS sequence"/>
</dbReference>
<keyword evidence="7" id="KW-0067">ATP-binding</keyword>
<dbReference type="PANTHER" id="PTHR13513">
    <property type="entry name" value="E3 UBIQUITIN-PROTEIN LIGASE UBR7"/>
    <property type="match status" value="1"/>
</dbReference>
<evidence type="ECO:0000256" key="8">
    <source>
        <dbReference type="ARBA" id="ARBA00029835"/>
    </source>
</evidence>
<dbReference type="InterPro" id="IPR006001">
    <property type="entry name" value="Therm_gnt_kin"/>
</dbReference>
<dbReference type="SUPFAM" id="SSF54236">
    <property type="entry name" value="Ubiquitin-like"/>
    <property type="match status" value="1"/>
</dbReference>
<evidence type="ECO:0000313" key="12">
    <source>
        <dbReference type="EMBL" id="TPP54257.1"/>
    </source>
</evidence>
<accession>A0A504Y9I6</accession>
<dbReference type="GO" id="GO:0046316">
    <property type="term" value="F:gluconokinase activity"/>
    <property type="evidence" value="ECO:0007669"/>
    <property type="project" value="UniProtKB-EC"/>
</dbReference>
<dbReference type="InterPro" id="IPR040204">
    <property type="entry name" value="UBR7"/>
</dbReference>
<keyword evidence="5" id="KW-0547">Nucleotide-binding</keyword>
<evidence type="ECO:0000313" key="13">
    <source>
        <dbReference type="Proteomes" id="UP000318447"/>
    </source>
</evidence>
<dbReference type="VEuPathDB" id="TriTrypDB:LDHU3_28.1510"/>
<proteinExistence type="inferred from homology"/>
<evidence type="ECO:0000256" key="5">
    <source>
        <dbReference type="ARBA" id="ARBA00022741"/>
    </source>
</evidence>
<dbReference type="CDD" id="cd19677">
    <property type="entry name" value="UBR-box_UBR7"/>
    <property type="match status" value="1"/>
</dbReference>
<dbReference type="CDD" id="cd02021">
    <property type="entry name" value="GntK"/>
    <property type="match status" value="1"/>
</dbReference>
<dbReference type="NCBIfam" id="TIGR01313">
    <property type="entry name" value="therm_gnt_kin"/>
    <property type="match status" value="1"/>
</dbReference>
<dbReference type="EMBL" id="RHLC01000012">
    <property type="protein sequence ID" value="TPP54257.1"/>
    <property type="molecule type" value="Genomic_DNA"/>
</dbReference>
<keyword evidence="4" id="KW-0808">Transferase</keyword>
<gene>
    <name evidence="12" type="ORF">CGC21_22080</name>
</gene>
<evidence type="ECO:0000256" key="3">
    <source>
        <dbReference type="ARBA" id="ARBA00012054"/>
    </source>
</evidence>
<evidence type="ECO:0000256" key="4">
    <source>
        <dbReference type="ARBA" id="ARBA00022679"/>
    </source>
</evidence>
<dbReference type="GO" id="GO:0005524">
    <property type="term" value="F:ATP binding"/>
    <property type="evidence" value="ECO:0007669"/>
    <property type="project" value="UniProtKB-KW"/>
</dbReference>
<dbReference type="PROSITE" id="PS50053">
    <property type="entry name" value="UBIQUITIN_2"/>
    <property type="match status" value="1"/>
</dbReference>
<dbReference type="GO" id="GO:0005975">
    <property type="term" value="P:carbohydrate metabolic process"/>
    <property type="evidence" value="ECO:0007669"/>
    <property type="project" value="InterPro"/>
</dbReference>
<dbReference type="VEuPathDB" id="TriTrypDB:LdBPK_281200.1"/>
<feature type="region of interest" description="Disordered" evidence="10">
    <location>
        <begin position="483"/>
        <end position="521"/>
    </location>
</feature>
<evidence type="ECO:0000256" key="6">
    <source>
        <dbReference type="ARBA" id="ARBA00022777"/>
    </source>
</evidence>
<dbReference type="InterPro" id="IPR047506">
    <property type="entry name" value="UBR7-like_UBR-box"/>
</dbReference>
<evidence type="ECO:0000256" key="9">
    <source>
        <dbReference type="ARBA" id="ARBA00048090"/>
    </source>
</evidence>
<dbReference type="Gene3D" id="3.10.20.90">
    <property type="entry name" value="Phosphatidylinositol 3-kinase Catalytic Subunit, Chain A, domain 1"/>
    <property type="match status" value="1"/>
</dbReference>
<comment type="caution">
    <text evidence="12">The sequence shown here is derived from an EMBL/GenBank/DDBJ whole genome shotgun (WGS) entry which is preliminary data.</text>
</comment>
<feature type="domain" description="Ubiquitin-like" evidence="11">
    <location>
        <begin position="192"/>
        <end position="241"/>
    </location>
</feature>
<dbReference type="GO" id="GO:0008270">
    <property type="term" value="F:zinc ion binding"/>
    <property type="evidence" value="ECO:0007669"/>
    <property type="project" value="InterPro"/>
</dbReference>
<dbReference type="SUPFAM" id="SSF52540">
    <property type="entry name" value="P-loop containing nucleoside triphosphate hydrolases"/>
    <property type="match status" value="1"/>
</dbReference>
<evidence type="ECO:0000256" key="7">
    <source>
        <dbReference type="ARBA" id="ARBA00022840"/>
    </source>
</evidence>
<dbReference type="EC" id="2.7.1.12" evidence="3"/>
<dbReference type="Gene3D" id="3.40.50.300">
    <property type="entry name" value="P-loop containing nucleotide triphosphate hydrolases"/>
    <property type="match status" value="1"/>
</dbReference>
<dbReference type="PANTHER" id="PTHR13513:SF9">
    <property type="entry name" value="E3 UBIQUITIN-PROTEIN LIGASE UBR7-RELATED"/>
    <property type="match status" value="1"/>
</dbReference>
<dbReference type="VEuPathDB" id="TriTrypDB:LdCL_280016600"/>
<dbReference type="GO" id="GO:0005737">
    <property type="term" value="C:cytoplasm"/>
    <property type="evidence" value="ECO:0007669"/>
    <property type="project" value="TreeGrafter"/>
</dbReference>
<comment type="pathway">
    <text evidence="1">Carbohydrate acid metabolism; D-gluconate degradation.</text>
</comment>
<feature type="region of interest" description="Disordered" evidence="10">
    <location>
        <begin position="863"/>
        <end position="886"/>
    </location>
</feature>
<dbReference type="InterPro" id="IPR029071">
    <property type="entry name" value="Ubiquitin-like_domsf"/>
</dbReference>
<dbReference type="InterPro" id="IPR027417">
    <property type="entry name" value="P-loop_NTPase"/>
</dbReference>
<feature type="compositionally biased region" description="Low complexity" evidence="10">
    <location>
        <begin position="483"/>
        <end position="502"/>
    </location>
</feature>
<evidence type="ECO:0000256" key="1">
    <source>
        <dbReference type="ARBA" id="ARBA00004875"/>
    </source>
</evidence>
<name>A0A504Y9I6_LEIDO</name>
<dbReference type="UniPathway" id="UPA00792"/>
<keyword evidence="6 12" id="KW-0418">Kinase</keyword>
<evidence type="ECO:0000259" key="11">
    <source>
        <dbReference type="PROSITE" id="PS50053"/>
    </source>
</evidence>
<feature type="region of interest" description="Disordered" evidence="10">
    <location>
        <begin position="421"/>
        <end position="455"/>
    </location>
</feature>
<dbReference type="AlphaFoldDB" id="A0A504Y9I6"/>
<comment type="similarity">
    <text evidence="2">Belongs to the gluconokinase GntK/GntV family.</text>
</comment>
<dbReference type="GO" id="GO:0061630">
    <property type="term" value="F:ubiquitin protein ligase activity"/>
    <property type="evidence" value="ECO:0007669"/>
    <property type="project" value="InterPro"/>
</dbReference>
<evidence type="ECO:0000256" key="2">
    <source>
        <dbReference type="ARBA" id="ARBA00008420"/>
    </source>
</evidence>
<sequence>MSRKVSAVVVCGPSGVGKTTVGRKLAALFKCRFEEADDYHSDANKEKMRSGVPLTDDDRAPWLRRLQKGVLAPCQGLGTASMVLPCSALRRCYRDALRGMDYCKNSKAAANTLQHTDAFFLLLSGDVKLIEERLQARQGHFMSTSLHGSQTATSEALKPTELGSTVDLDDPPSLIATEAAELIRIATTEFYVDFEVKFGKTVVSLEMPASATVHDLKHRLEEQTHVRLDKQRLLLNLPVLKAKHRDPPHDTVVRLLFPTELVNRCEQHDGPVAQHVKVSAMLLGSAETAPAVNVAATSEISRLVATTVEHDGKWYRCSYARGYLRQTAYVCRTCIDEGRADPQHALCLACAEFCHGNHEVEEWGVRYYMRCDCCTQKCWRPPADPEAAAEAAAERLAGLSSSPSVASAPASGSKVCAVQMHDIEERTTRKRARSTSPLTPKRSRGSSPVSGIRMATIPPADMPEIILHHSTAAGAAAASLVSASRPSQDASRPLPSSSAFSPGPSPPLAAADETGASPSASNGRAFLSRCAFVVDSKTKKAPVESVLPTNRHNRYPRDPFNWCYCKNAYPSDDPECGGIACMLCCSCYWSTHITRLHTYQYRRMPCYGDVLLGDTVAFKCKTCNTHVCVPCRYRCHKDHDVEEALVTPSKDDGTDNSGPEGVRFSCGCRGLCAIAEEVPAEMIDDESTFDPIPDSVATELMNDDVFTGFVCAYCMQEHPWMATEDPLRCYHGELPPMTPAKKVVLACGTKSAAPHSADMEDSDVFPYHGMLLPVNAFTDGMTCSCRLCRSAFDQFAPRATENATEMIMELHDHCDHCGKSVKDQQAFMCRTCEMNLDNTFFICKDCNAMRELLVQNGNRVRALAGPQNDEAPPQSDEREQGEVGGVGGVTAEGSEFDAAINSADDETLPEAGGYDHDLSHEFIEDTFENLYALCGMQILQNMDPEMQEYVASNWNPMVNQVEVVNTLSQSLGQIPLQFDEDELREMAVLNQKPNETQGRI</sequence>
<evidence type="ECO:0000256" key="10">
    <source>
        <dbReference type="SAM" id="MobiDB-lite"/>
    </source>
</evidence>
<organism evidence="12 13">
    <name type="scientific">Leishmania donovani</name>
    <dbReference type="NCBI Taxonomy" id="5661"/>
    <lineage>
        <taxon>Eukaryota</taxon>
        <taxon>Discoba</taxon>
        <taxon>Euglenozoa</taxon>
        <taxon>Kinetoplastea</taxon>
        <taxon>Metakinetoplastina</taxon>
        <taxon>Trypanosomatida</taxon>
        <taxon>Trypanosomatidae</taxon>
        <taxon>Leishmaniinae</taxon>
        <taxon>Leishmania</taxon>
    </lineage>
</organism>
<protein>
    <recommendedName>
        <fullName evidence="3">gluconokinase</fullName>
        <ecNumber evidence="3">2.7.1.12</ecNumber>
    </recommendedName>
    <alternativeName>
        <fullName evidence="8">Gluconate kinase</fullName>
    </alternativeName>
</protein>
<dbReference type="InterPro" id="IPR000626">
    <property type="entry name" value="Ubiquitin-like_dom"/>
</dbReference>
<reference evidence="13" key="1">
    <citation type="submission" date="2019-02" db="EMBL/GenBank/DDBJ databases">
        <title>FDA dAtabase for Regulatory Grade micrObial Sequences (FDA-ARGOS): Supporting development and validation of Infectious Disease Dx tests.</title>
        <authorList>
            <person name="Duncan R."/>
            <person name="Fisher C."/>
            <person name="Tallon L."/>
            <person name="Sadzewicz L."/>
            <person name="Sengamalay N."/>
            <person name="Ott S."/>
            <person name="Godinez A."/>
            <person name="Nagaraj S."/>
            <person name="Vavikolanu K."/>
            <person name="Nadendla S."/>
            <person name="Aluvathingal J."/>
            <person name="Sichtig H."/>
        </authorList>
    </citation>
    <scope>NUCLEOTIDE SEQUENCE [LARGE SCALE GENOMIC DNA]</scope>
    <source>
        <strain evidence="13">FDAARGOS_361</strain>
    </source>
</reference>
<dbReference type="CDD" id="cd17039">
    <property type="entry name" value="Ubl_ubiquitin_like"/>
    <property type="match status" value="1"/>
</dbReference>
<comment type="catalytic activity">
    <reaction evidence="9">
        <text>D-gluconate + ATP = 6-phospho-D-gluconate + ADP + H(+)</text>
        <dbReference type="Rhea" id="RHEA:19433"/>
        <dbReference type="ChEBI" id="CHEBI:15378"/>
        <dbReference type="ChEBI" id="CHEBI:18391"/>
        <dbReference type="ChEBI" id="CHEBI:30616"/>
        <dbReference type="ChEBI" id="CHEBI:58759"/>
        <dbReference type="ChEBI" id="CHEBI:456216"/>
        <dbReference type="EC" id="2.7.1.12"/>
    </reaction>
</comment>